<sequence length="136" mass="14526">MASKPHSSSVLFITSSADVGPTQRVAQPLTLTAVQPFLARLLRKLDTTGDSSRPITNGTGHNNFLPWPNPGDSTRHDGVATGGTRTVILQGFLQSLLVKDSSRSSESLPRAEIVKMVLTFGASGDVWIFVKGLKPL</sequence>
<protein>
    <submittedName>
        <fullName evidence="2">Uncharacterized protein</fullName>
    </submittedName>
</protein>
<reference evidence="2 3" key="1">
    <citation type="submission" date="2024-11" db="EMBL/GenBank/DDBJ databases">
        <title>A near-complete genome assembly of Cinchona calisaya.</title>
        <authorList>
            <person name="Lian D.C."/>
            <person name="Zhao X.W."/>
            <person name="Wei L."/>
        </authorList>
    </citation>
    <scope>NUCLEOTIDE SEQUENCE [LARGE SCALE GENOMIC DNA]</scope>
    <source>
        <tissue evidence="2">Nenye</tissue>
    </source>
</reference>
<organism evidence="2 3">
    <name type="scientific">Cinchona calisaya</name>
    <dbReference type="NCBI Taxonomy" id="153742"/>
    <lineage>
        <taxon>Eukaryota</taxon>
        <taxon>Viridiplantae</taxon>
        <taxon>Streptophyta</taxon>
        <taxon>Embryophyta</taxon>
        <taxon>Tracheophyta</taxon>
        <taxon>Spermatophyta</taxon>
        <taxon>Magnoliopsida</taxon>
        <taxon>eudicotyledons</taxon>
        <taxon>Gunneridae</taxon>
        <taxon>Pentapetalae</taxon>
        <taxon>asterids</taxon>
        <taxon>lamiids</taxon>
        <taxon>Gentianales</taxon>
        <taxon>Rubiaceae</taxon>
        <taxon>Cinchonoideae</taxon>
        <taxon>Cinchoneae</taxon>
        <taxon>Cinchona</taxon>
    </lineage>
</organism>
<gene>
    <name evidence="2" type="ORF">ACH5RR_012011</name>
</gene>
<evidence type="ECO:0000313" key="2">
    <source>
        <dbReference type="EMBL" id="KAL3527355.1"/>
    </source>
</evidence>
<evidence type="ECO:0000256" key="1">
    <source>
        <dbReference type="SAM" id="MobiDB-lite"/>
    </source>
</evidence>
<comment type="caution">
    <text evidence="2">The sequence shown here is derived from an EMBL/GenBank/DDBJ whole genome shotgun (WGS) entry which is preliminary data.</text>
</comment>
<evidence type="ECO:0000313" key="3">
    <source>
        <dbReference type="Proteomes" id="UP001630127"/>
    </source>
</evidence>
<dbReference type="AlphaFoldDB" id="A0ABD3AA50"/>
<accession>A0ABD3AA50</accession>
<proteinExistence type="predicted"/>
<name>A0ABD3AA50_9GENT</name>
<keyword evidence="3" id="KW-1185">Reference proteome</keyword>
<dbReference type="EMBL" id="JBJUIK010000005">
    <property type="protein sequence ID" value="KAL3527355.1"/>
    <property type="molecule type" value="Genomic_DNA"/>
</dbReference>
<feature type="region of interest" description="Disordered" evidence="1">
    <location>
        <begin position="49"/>
        <end position="71"/>
    </location>
</feature>
<feature type="compositionally biased region" description="Polar residues" evidence="1">
    <location>
        <begin position="49"/>
        <end position="62"/>
    </location>
</feature>
<dbReference type="Proteomes" id="UP001630127">
    <property type="component" value="Unassembled WGS sequence"/>
</dbReference>